<evidence type="ECO:0000313" key="3">
    <source>
        <dbReference type="Proteomes" id="UP001230339"/>
    </source>
</evidence>
<keyword evidence="3" id="KW-1185">Reference proteome</keyword>
<accession>A0ABY9GIY2</accession>
<dbReference type="InterPro" id="IPR051531">
    <property type="entry name" value="N-acetyltransferase"/>
</dbReference>
<dbReference type="Proteomes" id="UP001230339">
    <property type="component" value="Chromosome"/>
</dbReference>
<evidence type="ECO:0000313" key="2">
    <source>
        <dbReference type="EMBL" id="WLH15444.1"/>
    </source>
</evidence>
<reference evidence="2 3" key="1">
    <citation type="submission" date="2023-02" db="EMBL/GenBank/DDBJ databases">
        <title>Evolution of Hrp T3SS in non-pathogenic Pseudomonas fluorescens.</title>
        <authorList>
            <person name="Liao K."/>
            <person name="Wei H."/>
            <person name="Gu Y."/>
        </authorList>
    </citation>
    <scope>NUCLEOTIDE SEQUENCE [LARGE SCALE GENOMIC DNA]</scope>
    <source>
        <strain evidence="2 3">FP205</strain>
    </source>
</reference>
<dbReference type="InterPro" id="IPR016181">
    <property type="entry name" value="Acyl_CoA_acyltransferase"/>
</dbReference>
<dbReference type="Pfam" id="PF13302">
    <property type="entry name" value="Acetyltransf_3"/>
    <property type="match status" value="1"/>
</dbReference>
<dbReference type="SUPFAM" id="SSF55729">
    <property type="entry name" value="Acyl-CoA N-acyltransferases (Nat)"/>
    <property type="match status" value="1"/>
</dbReference>
<dbReference type="PANTHER" id="PTHR43792">
    <property type="entry name" value="GNAT FAMILY, PUTATIVE (AFU_ORTHOLOGUE AFUA_3G00765)-RELATED-RELATED"/>
    <property type="match status" value="1"/>
</dbReference>
<dbReference type="Gene3D" id="3.40.630.30">
    <property type="match status" value="1"/>
</dbReference>
<evidence type="ECO:0000259" key="1">
    <source>
        <dbReference type="Pfam" id="PF13302"/>
    </source>
</evidence>
<name>A0ABY9GIY2_9PSED</name>
<gene>
    <name evidence="2" type="ORF">PSH57_08320</name>
</gene>
<protein>
    <submittedName>
        <fullName evidence="2">GNAT family N-acetyltransferase</fullName>
    </submittedName>
</protein>
<dbReference type="EMBL" id="CP117449">
    <property type="protein sequence ID" value="WLH15444.1"/>
    <property type="molecule type" value="Genomic_DNA"/>
</dbReference>
<dbReference type="InterPro" id="IPR000182">
    <property type="entry name" value="GNAT_dom"/>
</dbReference>
<proteinExistence type="predicted"/>
<sequence>MTQTTPTLQTRRLILTPLQLVDAAAIQQLFPHWEVVRYLDSRVPWPYPKDGALTYVRDHALPAIAAGREWHWMIRTCEDPAHCIGSISLYDQPGNNRGFWLAPQWQGKGYMREACEVINAYWFETLGRPVMQVPKAEGNHASRKVSEHEGMRMIATQQGDFVCGPLLKEVWEITREAWLEKKSALEAIEQGANEPGRL</sequence>
<organism evidence="2 3">
    <name type="scientific">Pseudomonas hefeiensis</name>
    <dbReference type="NCBI Taxonomy" id="2738125"/>
    <lineage>
        <taxon>Bacteria</taxon>
        <taxon>Pseudomonadati</taxon>
        <taxon>Pseudomonadota</taxon>
        <taxon>Gammaproteobacteria</taxon>
        <taxon>Pseudomonadales</taxon>
        <taxon>Pseudomonadaceae</taxon>
        <taxon>Pseudomonas</taxon>
    </lineage>
</organism>
<feature type="domain" description="N-acetyltransferase" evidence="1">
    <location>
        <begin position="12"/>
        <end position="152"/>
    </location>
</feature>
<dbReference type="RefSeq" id="WP_305390327.1">
    <property type="nucleotide sequence ID" value="NZ_CP117426.1"/>
</dbReference>